<dbReference type="Proteomes" id="UP000596827">
    <property type="component" value="Unassembled WGS sequence"/>
</dbReference>
<protein>
    <submittedName>
        <fullName evidence="1">Uncharacterized protein</fullName>
    </submittedName>
</protein>
<proteinExistence type="predicted"/>
<comment type="caution">
    <text evidence="1">The sequence shown here is derived from an EMBL/GenBank/DDBJ whole genome shotgun (WGS) entry which is preliminary data.</text>
</comment>
<evidence type="ECO:0000313" key="2">
    <source>
        <dbReference type="Proteomes" id="UP000596827"/>
    </source>
</evidence>
<name>A0A923MBN3_9BURK</name>
<evidence type="ECO:0000313" key="1">
    <source>
        <dbReference type="EMBL" id="MBC5767236.1"/>
    </source>
</evidence>
<accession>A0A923MBN3</accession>
<dbReference type="AlphaFoldDB" id="A0A923MBN3"/>
<organism evidence="1 2">
    <name type="scientific">Ramlibacter albus</name>
    <dbReference type="NCBI Taxonomy" id="2079448"/>
    <lineage>
        <taxon>Bacteria</taxon>
        <taxon>Pseudomonadati</taxon>
        <taxon>Pseudomonadota</taxon>
        <taxon>Betaproteobacteria</taxon>
        <taxon>Burkholderiales</taxon>
        <taxon>Comamonadaceae</taxon>
        <taxon>Ramlibacter</taxon>
    </lineage>
</organism>
<keyword evidence="2" id="KW-1185">Reference proteome</keyword>
<gene>
    <name evidence="1" type="ORF">H8R02_22405</name>
</gene>
<reference evidence="1" key="1">
    <citation type="submission" date="2020-08" db="EMBL/GenBank/DDBJ databases">
        <title>Ramlibacter sp. GTP1 16S ribosomal RNA gene genome sequencing and assembly.</title>
        <authorList>
            <person name="Kang M."/>
        </authorList>
    </citation>
    <scope>NUCLEOTIDE SEQUENCE</scope>
    <source>
        <strain evidence="1">GTP1</strain>
    </source>
</reference>
<sequence length="87" mass="8830">MSWAAPDLARPFSATLLFLAAAVLRAAGEGLARIAAARAAAHAAALETDETLASVEFHALHNEAGAPEGALYVNGKLVAILPGVARL</sequence>
<dbReference type="EMBL" id="JACORU010000010">
    <property type="protein sequence ID" value="MBC5767236.1"/>
    <property type="molecule type" value="Genomic_DNA"/>
</dbReference>